<dbReference type="AlphaFoldDB" id="A0A1A8RZG0"/>
<proteinExistence type="predicted"/>
<sequence length="43" mass="4714">EFFCSSSVCLRPSCVHGWFAYLFPPSLYLFLLSGGDDGVIVAL</sequence>
<evidence type="ECO:0000313" key="1">
    <source>
        <dbReference type="EMBL" id="SBS10669.1"/>
    </source>
</evidence>
<gene>
    <name evidence="1" type="primary">SLC25A25A</name>
</gene>
<protein>
    <submittedName>
        <fullName evidence="1">Solute carrier family 25 (Mitochondrial carrier, phosphate carrier), member 25a</fullName>
    </submittedName>
</protein>
<reference evidence="1" key="2">
    <citation type="submission" date="2016-06" db="EMBL/GenBank/DDBJ databases">
        <title>The genome of a short-lived fish provides insights into sex chromosome evolution and the genetic control of aging.</title>
        <authorList>
            <person name="Reichwald K."/>
            <person name="Felder M."/>
            <person name="Petzold A."/>
            <person name="Koch P."/>
            <person name="Groth M."/>
            <person name="Platzer M."/>
        </authorList>
    </citation>
    <scope>NUCLEOTIDE SEQUENCE</scope>
    <source>
        <tissue evidence="1">Brain</tissue>
    </source>
</reference>
<reference evidence="1" key="1">
    <citation type="submission" date="2016-05" db="EMBL/GenBank/DDBJ databases">
        <authorList>
            <person name="Lavstsen T."/>
            <person name="Jespersen J.S."/>
        </authorList>
    </citation>
    <scope>NUCLEOTIDE SEQUENCE</scope>
    <source>
        <tissue evidence="1">Brain</tissue>
    </source>
</reference>
<organism evidence="1">
    <name type="scientific">Nothobranchius rachovii</name>
    <name type="common">bluefin notho</name>
    <dbReference type="NCBI Taxonomy" id="451742"/>
    <lineage>
        <taxon>Eukaryota</taxon>
        <taxon>Metazoa</taxon>
        <taxon>Chordata</taxon>
        <taxon>Craniata</taxon>
        <taxon>Vertebrata</taxon>
        <taxon>Euteleostomi</taxon>
        <taxon>Actinopterygii</taxon>
        <taxon>Neopterygii</taxon>
        <taxon>Teleostei</taxon>
        <taxon>Neoteleostei</taxon>
        <taxon>Acanthomorphata</taxon>
        <taxon>Ovalentaria</taxon>
        <taxon>Atherinomorphae</taxon>
        <taxon>Cyprinodontiformes</taxon>
        <taxon>Nothobranchiidae</taxon>
        <taxon>Nothobranchius</taxon>
    </lineage>
</organism>
<dbReference type="EMBL" id="HAEI01010467">
    <property type="protein sequence ID" value="SBS10669.1"/>
    <property type="molecule type" value="Transcribed_RNA"/>
</dbReference>
<name>A0A1A8RZG0_9TELE</name>
<feature type="non-terminal residue" evidence="1">
    <location>
        <position position="1"/>
    </location>
</feature>
<feature type="non-terminal residue" evidence="1">
    <location>
        <position position="43"/>
    </location>
</feature>
<accession>A0A1A8RZG0</accession>